<dbReference type="Proteomes" id="UP000311605">
    <property type="component" value="Unassembled WGS sequence"/>
</dbReference>
<organism evidence="2 3">
    <name type="scientific">Aliirhizobium smilacinae</name>
    <dbReference type="NCBI Taxonomy" id="1395944"/>
    <lineage>
        <taxon>Bacteria</taxon>
        <taxon>Pseudomonadati</taxon>
        <taxon>Pseudomonadota</taxon>
        <taxon>Alphaproteobacteria</taxon>
        <taxon>Hyphomicrobiales</taxon>
        <taxon>Rhizobiaceae</taxon>
        <taxon>Aliirhizobium</taxon>
    </lineage>
</organism>
<keyword evidence="3" id="KW-1185">Reference proteome</keyword>
<dbReference type="AlphaFoldDB" id="A0A5C4XN09"/>
<proteinExistence type="predicted"/>
<dbReference type="InterPro" id="IPR035965">
    <property type="entry name" value="PAS-like_dom_sf"/>
</dbReference>
<reference evidence="2 3" key="1">
    <citation type="submission" date="2019-06" db="EMBL/GenBank/DDBJ databases">
        <title>The draft genome of Rhizobium smilacinae PTYR-5.</title>
        <authorList>
            <person name="Liu L."/>
            <person name="Li L."/>
            <person name="Zhang X."/>
        </authorList>
    </citation>
    <scope>NUCLEOTIDE SEQUENCE [LARGE SCALE GENOMIC DNA]</scope>
    <source>
        <strain evidence="2 3">PTYR-5</strain>
    </source>
</reference>
<gene>
    <name evidence="2" type="ORF">FHP24_13915</name>
</gene>
<accession>A0A5C4XN09</accession>
<protein>
    <submittedName>
        <fullName evidence="2">PAS domain S-box protein</fullName>
    </submittedName>
</protein>
<dbReference type="OrthoDB" id="7991996at2"/>
<evidence type="ECO:0000259" key="1">
    <source>
        <dbReference type="Pfam" id="PF08447"/>
    </source>
</evidence>
<dbReference type="NCBIfam" id="TIGR00229">
    <property type="entry name" value="sensory_box"/>
    <property type="match status" value="1"/>
</dbReference>
<dbReference type="RefSeq" id="WP_139676778.1">
    <property type="nucleotide sequence ID" value="NZ_VDMN01000002.1"/>
</dbReference>
<feature type="domain" description="PAS fold-3" evidence="1">
    <location>
        <begin position="40"/>
        <end position="107"/>
    </location>
</feature>
<dbReference type="EMBL" id="VDMN01000002">
    <property type="protein sequence ID" value="TNM63874.1"/>
    <property type="molecule type" value="Genomic_DNA"/>
</dbReference>
<evidence type="ECO:0000313" key="3">
    <source>
        <dbReference type="Proteomes" id="UP000311605"/>
    </source>
</evidence>
<dbReference type="SUPFAM" id="SSF55785">
    <property type="entry name" value="PYP-like sensor domain (PAS domain)"/>
    <property type="match status" value="1"/>
</dbReference>
<dbReference type="InterPro" id="IPR013655">
    <property type="entry name" value="PAS_fold_3"/>
</dbReference>
<name>A0A5C4XN09_9HYPH</name>
<dbReference type="Gene3D" id="3.30.450.20">
    <property type="entry name" value="PAS domain"/>
    <property type="match status" value="1"/>
</dbReference>
<evidence type="ECO:0000313" key="2">
    <source>
        <dbReference type="EMBL" id="TNM63874.1"/>
    </source>
</evidence>
<dbReference type="Pfam" id="PF08447">
    <property type="entry name" value="PAS_3"/>
    <property type="match status" value="1"/>
</dbReference>
<dbReference type="InterPro" id="IPR000014">
    <property type="entry name" value="PAS"/>
</dbReference>
<dbReference type="CDD" id="cd00130">
    <property type="entry name" value="PAS"/>
    <property type="match status" value="1"/>
</dbReference>
<sequence>MDSAAVYEQSQLYREIEIPFSFAEIFFSRTDGRGKIQSGNEVFQRISGYSWSELAGKPHNIIRHEGVPRAVFWLLWERLKKGLQTGAYVKNKSKDGRFYWVYAIITPCEGGYLSVRIKPNSGIFGVVQAEYSSLVRMEAEERLSPAESATRLMARLSALGFESYDAFMATSLSAEFSGREENLQRQPRQTLALYERLMPSATRLLAAARQISEGYLTYRFVPLNLLVHAGQIGEAGAAIATISTNYNTLSEEIERGLEGFLEAAIRVSQTINVGAFLLATSYVQQEIAASFRQEAAIEGVDHATEKNYLNQQQLTYQGEALKSLTGIEQELKSFFEMVSEMRRLASGLAAIRIMGKVESGRLSVGVVKDLIMDLEAFQDIVQSGLSDILQANSALKLDTSRLLEAYSTEDV</sequence>
<comment type="caution">
    <text evidence="2">The sequence shown here is derived from an EMBL/GenBank/DDBJ whole genome shotgun (WGS) entry which is preliminary data.</text>
</comment>